<dbReference type="Proteomes" id="UP000010471">
    <property type="component" value="Chromosome"/>
</dbReference>
<protein>
    <submittedName>
        <fullName evidence="1">Uncharacterized protein</fullName>
    </submittedName>
</protein>
<dbReference type="EMBL" id="CP003630">
    <property type="protein sequence ID" value="AFZ16966.1"/>
    <property type="molecule type" value="Genomic_DNA"/>
</dbReference>
<dbReference type="HOGENOM" id="CLU_2667027_0_0_3"/>
<proteinExistence type="predicted"/>
<dbReference type="STRING" id="1173027.Mic7113_1072"/>
<sequence>MATANRVHYGSFYSRLRITEYSRCQLWSEFGVDGMRSLLGYGLVVIDWFSRPFKDIAQELDARFCVWLKLCSTNA</sequence>
<organism evidence="1 2">
    <name type="scientific">Allocoleopsis franciscana PCC 7113</name>
    <dbReference type="NCBI Taxonomy" id="1173027"/>
    <lineage>
        <taxon>Bacteria</taxon>
        <taxon>Bacillati</taxon>
        <taxon>Cyanobacteriota</taxon>
        <taxon>Cyanophyceae</taxon>
        <taxon>Coleofasciculales</taxon>
        <taxon>Coleofasciculaceae</taxon>
        <taxon>Allocoleopsis</taxon>
        <taxon>Allocoleopsis franciscana</taxon>
    </lineage>
</organism>
<dbReference type="RefSeq" id="WP_015181126.1">
    <property type="nucleotide sequence ID" value="NC_019738.1"/>
</dbReference>
<accession>K9WAX3</accession>
<keyword evidence="2" id="KW-1185">Reference proteome</keyword>
<dbReference type="KEGG" id="mic:Mic7113_1072"/>
<name>K9WAX3_9CYAN</name>
<gene>
    <name evidence="1" type="ORF">Mic7113_1072</name>
</gene>
<evidence type="ECO:0000313" key="1">
    <source>
        <dbReference type="EMBL" id="AFZ16966.1"/>
    </source>
</evidence>
<reference evidence="1 2" key="1">
    <citation type="submission" date="2012-06" db="EMBL/GenBank/DDBJ databases">
        <title>Finished chromosome of genome of Microcoleus sp. PCC 7113.</title>
        <authorList>
            <consortium name="US DOE Joint Genome Institute"/>
            <person name="Gugger M."/>
            <person name="Coursin T."/>
            <person name="Rippka R."/>
            <person name="Tandeau De Marsac N."/>
            <person name="Huntemann M."/>
            <person name="Wei C.-L."/>
            <person name="Han J."/>
            <person name="Detter J.C."/>
            <person name="Han C."/>
            <person name="Tapia R."/>
            <person name="Chen A."/>
            <person name="Kyrpides N."/>
            <person name="Mavromatis K."/>
            <person name="Markowitz V."/>
            <person name="Szeto E."/>
            <person name="Ivanova N."/>
            <person name="Pagani I."/>
            <person name="Pati A."/>
            <person name="Goodwin L."/>
            <person name="Nordberg H.P."/>
            <person name="Cantor M.N."/>
            <person name="Hua S.X."/>
            <person name="Woyke T."/>
            <person name="Kerfeld C.A."/>
        </authorList>
    </citation>
    <scope>NUCLEOTIDE SEQUENCE [LARGE SCALE GENOMIC DNA]</scope>
    <source>
        <strain evidence="1 2">PCC 7113</strain>
    </source>
</reference>
<dbReference type="AlphaFoldDB" id="K9WAX3"/>
<evidence type="ECO:0000313" key="2">
    <source>
        <dbReference type="Proteomes" id="UP000010471"/>
    </source>
</evidence>